<dbReference type="PROSITE" id="PS50192">
    <property type="entry name" value="T_SNARE"/>
    <property type="match status" value="1"/>
</dbReference>
<dbReference type="CDD" id="cd15853">
    <property type="entry name" value="SNARE_Bet1"/>
    <property type="match status" value="1"/>
</dbReference>
<name>A0A7S3K229_9STRA</name>
<dbReference type="SUPFAM" id="SSF58038">
    <property type="entry name" value="SNARE fusion complex"/>
    <property type="match status" value="1"/>
</dbReference>
<evidence type="ECO:0000256" key="5">
    <source>
        <dbReference type="ARBA" id="ARBA00022989"/>
    </source>
</evidence>
<comment type="subcellular location">
    <subcellularLocation>
        <location evidence="8">Endomembrane system</location>
        <topology evidence="8">Single-pass type IV membrane protein</topology>
    </subcellularLocation>
    <subcellularLocation>
        <location evidence="1">Golgi apparatus membrane</location>
    </subcellularLocation>
</comment>
<dbReference type="EMBL" id="HBIJ01015658">
    <property type="protein sequence ID" value="CAE0369684.1"/>
    <property type="molecule type" value="Transcribed_RNA"/>
</dbReference>
<feature type="transmembrane region" description="Helical" evidence="9">
    <location>
        <begin position="80"/>
        <end position="98"/>
    </location>
</feature>
<keyword evidence="4" id="KW-0653">Protein transport</keyword>
<dbReference type="InterPro" id="IPR000727">
    <property type="entry name" value="T_SNARE_dom"/>
</dbReference>
<feature type="domain" description="T-SNARE coiled-coil homology" evidence="10">
    <location>
        <begin position="9"/>
        <end position="71"/>
    </location>
</feature>
<evidence type="ECO:0000256" key="7">
    <source>
        <dbReference type="ARBA" id="ARBA00023136"/>
    </source>
</evidence>
<organism evidence="11">
    <name type="scientific">Aureoumbra lagunensis</name>
    <dbReference type="NCBI Taxonomy" id="44058"/>
    <lineage>
        <taxon>Eukaryota</taxon>
        <taxon>Sar</taxon>
        <taxon>Stramenopiles</taxon>
        <taxon>Ochrophyta</taxon>
        <taxon>Pelagophyceae</taxon>
        <taxon>Pelagomonadales</taxon>
        <taxon>Aureoumbra</taxon>
    </lineage>
</organism>
<keyword evidence="7 9" id="KW-0472">Membrane</keyword>
<dbReference type="GO" id="GO:0000139">
    <property type="term" value="C:Golgi membrane"/>
    <property type="evidence" value="ECO:0007669"/>
    <property type="project" value="UniProtKB-SubCell"/>
</dbReference>
<accession>A0A7S3K229</accession>
<keyword evidence="2" id="KW-0813">Transport</keyword>
<dbReference type="PANTHER" id="PTHR12791">
    <property type="entry name" value="GOLGI SNARE BET1-RELATED"/>
    <property type="match status" value="1"/>
</dbReference>
<keyword evidence="5 9" id="KW-1133">Transmembrane helix</keyword>
<evidence type="ECO:0000259" key="10">
    <source>
        <dbReference type="PROSITE" id="PS50192"/>
    </source>
</evidence>
<evidence type="ECO:0000256" key="2">
    <source>
        <dbReference type="ARBA" id="ARBA00022448"/>
    </source>
</evidence>
<reference evidence="11" key="1">
    <citation type="submission" date="2021-01" db="EMBL/GenBank/DDBJ databases">
        <authorList>
            <person name="Corre E."/>
            <person name="Pelletier E."/>
            <person name="Niang G."/>
            <person name="Scheremetjew M."/>
            <person name="Finn R."/>
            <person name="Kale V."/>
            <person name="Holt S."/>
            <person name="Cochrane G."/>
            <person name="Meng A."/>
            <person name="Brown T."/>
            <person name="Cohen L."/>
        </authorList>
    </citation>
    <scope>NUCLEOTIDE SEQUENCE</scope>
    <source>
        <strain evidence="11">CCMP1510</strain>
    </source>
</reference>
<dbReference type="InterPro" id="IPR039899">
    <property type="entry name" value="BET1_SNARE"/>
</dbReference>
<proteinExistence type="predicted"/>
<dbReference type="AlphaFoldDB" id="A0A7S3K229"/>
<sequence length="100" mass="11647">MTRRNLHHDLLMRENDDRLVSLQSSVANLKSVTLDIESAVRDHNTMLDDMGKDYSNAGELLKKTMNRLGVMLQSGGSRHMCYLMVFIIFVFLALWWFVKR</sequence>
<evidence type="ECO:0000256" key="4">
    <source>
        <dbReference type="ARBA" id="ARBA00022927"/>
    </source>
</evidence>
<dbReference type="Gene3D" id="1.20.5.110">
    <property type="match status" value="1"/>
</dbReference>
<protein>
    <recommendedName>
        <fullName evidence="10">t-SNARE coiled-coil homology domain-containing protein</fullName>
    </recommendedName>
</protein>
<evidence type="ECO:0000256" key="9">
    <source>
        <dbReference type="SAM" id="Phobius"/>
    </source>
</evidence>
<evidence type="ECO:0000313" key="11">
    <source>
        <dbReference type="EMBL" id="CAE0369684.1"/>
    </source>
</evidence>
<evidence type="ECO:0000256" key="6">
    <source>
        <dbReference type="ARBA" id="ARBA00023034"/>
    </source>
</evidence>
<keyword evidence="6" id="KW-0333">Golgi apparatus</keyword>
<gene>
    <name evidence="11" type="ORF">ALAG00032_LOCUS10448</name>
</gene>
<dbReference type="SMART" id="SM00397">
    <property type="entry name" value="t_SNARE"/>
    <property type="match status" value="1"/>
</dbReference>
<dbReference type="GO" id="GO:0015031">
    <property type="term" value="P:protein transport"/>
    <property type="evidence" value="ECO:0007669"/>
    <property type="project" value="UniProtKB-KW"/>
</dbReference>
<keyword evidence="3 9" id="KW-0812">Transmembrane</keyword>
<evidence type="ECO:0000256" key="8">
    <source>
        <dbReference type="ARBA" id="ARBA00046280"/>
    </source>
</evidence>
<evidence type="ECO:0000256" key="3">
    <source>
        <dbReference type="ARBA" id="ARBA00022692"/>
    </source>
</evidence>
<evidence type="ECO:0000256" key="1">
    <source>
        <dbReference type="ARBA" id="ARBA00004394"/>
    </source>
</evidence>